<reference evidence="8" key="1">
    <citation type="journal article" date="2019" name="Int. J. Syst. Evol. Microbiol.">
        <title>The Global Catalogue of Microorganisms (GCM) 10K type strain sequencing project: providing services to taxonomists for standard genome sequencing and annotation.</title>
        <authorList>
            <consortium name="The Broad Institute Genomics Platform"/>
            <consortium name="The Broad Institute Genome Sequencing Center for Infectious Disease"/>
            <person name="Wu L."/>
            <person name="Ma J."/>
        </authorList>
    </citation>
    <scope>NUCLEOTIDE SEQUENCE [LARGE SCALE GENOMIC DNA]</scope>
    <source>
        <strain evidence="8">CCUG 63418</strain>
    </source>
</reference>
<feature type="transmembrane region" description="Helical" evidence="6">
    <location>
        <begin position="89"/>
        <end position="115"/>
    </location>
</feature>
<evidence type="ECO:0000256" key="6">
    <source>
        <dbReference type="SAM" id="Phobius"/>
    </source>
</evidence>
<dbReference type="PANTHER" id="PTHR30250:SF26">
    <property type="entry name" value="PSMA PROTEIN"/>
    <property type="match status" value="1"/>
</dbReference>
<organism evidence="7 8">
    <name type="scientific">Mucilaginibacter calamicampi</name>
    <dbReference type="NCBI Taxonomy" id="1302352"/>
    <lineage>
        <taxon>Bacteria</taxon>
        <taxon>Pseudomonadati</taxon>
        <taxon>Bacteroidota</taxon>
        <taxon>Sphingobacteriia</taxon>
        <taxon>Sphingobacteriales</taxon>
        <taxon>Sphingobacteriaceae</taxon>
        <taxon>Mucilaginibacter</taxon>
    </lineage>
</organism>
<feature type="transmembrane region" description="Helical" evidence="6">
    <location>
        <begin position="438"/>
        <end position="460"/>
    </location>
</feature>
<evidence type="ECO:0000256" key="3">
    <source>
        <dbReference type="ARBA" id="ARBA00022692"/>
    </source>
</evidence>
<dbReference type="PANTHER" id="PTHR30250">
    <property type="entry name" value="PST FAMILY PREDICTED COLANIC ACID TRANSPORTER"/>
    <property type="match status" value="1"/>
</dbReference>
<keyword evidence="3 6" id="KW-0812">Transmembrane</keyword>
<feature type="transmembrane region" description="Helical" evidence="6">
    <location>
        <begin position="349"/>
        <end position="367"/>
    </location>
</feature>
<feature type="transmembrane region" description="Helical" evidence="6">
    <location>
        <begin position="466"/>
        <end position="489"/>
    </location>
</feature>
<sequence>MKETINNRKHIVKNTLMLYFRQVLVLIVSLFTVRIVLNVLGVKDYGIYTVIGGLVSLFTFLSGSMASATQRFFSFAMGQNDLEKIKKTFTVNFIIYISIALLALILMETAGLWFVTNHLKIPPDRFDTAIWVYHFSIFTFVIGIISSPFTSMIIAHEDMHIYAYMSILETIIKLIIVGLLVYLNFEKLKLYSVLLCILSLLNVFGYIFICLHKYQECQFRKFYWDKSIFREVLGFTGWTLFGQMSNVARNEASTILVNQFFNPVVVAARGIAVNINSQIILFSNNFNTGLYPPLIKSYAAGDKQEMFFLLFNGSKITFFLMWIVALPFYLEMDTILKLWLKNLPEYSVLFTRLALIESLILAVSLPLSTAARAPGKMRLYELTLGALQMMIFIVSWIVFKKGGSAYSVFTVAILVNLIMFVARLFLVRRLVGLPVRSFSRKVILPVLLVAIVSGTLSYIIKWVLPTGLLFSAINIFLCIIFACASMYFIGLDETSRIKVTGLFKQRILKTLN</sequence>
<dbReference type="Proteomes" id="UP001596958">
    <property type="component" value="Unassembled WGS sequence"/>
</dbReference>
<evidence type="ECO:0000256" key="1">
    <source>
        <dbReference type="ARBA" id="ARBA00004651"/>
    </source>
</evidence>
<name>A0ABW2YYV4_9SPHI</name>
<evidence type="ECO:0000313" key="7">
    <source>
        <dbReference type="EMBL" id="MFD0750805.1"/>
    </source>
</evidence>
<accession>A0ABW2YYV4</accession>
<keyword evidence="8" id="KW-1185">Reference proteome</keyword>
<proteinExistence type="predicted"/>
<feature type="transmembrane region" description="Helical" evidence="6">
    <location>
        <begin position="405"/>
        <end position="426"/>
    </location>
</feature>
<keyword evidence="2" id="KW-1003">Cell membrane</keyword>
<evidence type="ECO:0000256" key="5">
    <source>
        <dbReference type="ARBA" id="ARBA00023136"/>
    </source>
</evidence>
<feature type="transmembrane region" description="Helical" evidence="6">
    <location>
        <begin position="161"/>
        <end position="185"/>
    </location>
</feature>
<comment type="caution">
    <text evidence="7">The sequence shown here is derived from an EMBL/GenBank/DDBJ whole genome shotgun (WGS) entry which is preliminary data.</text>
</comment>
<keyword evidence="4 6" id="KW-1133">Transmembrane helix</keyword>
<feature type="transmembrane region" description="Helical" evidence="6">
    <location>
        <begin position="191"/>
        <end position="211"/>
    </location>
</feature>
<feature type="transmembrane region" description="Helical" evidence="6">
    <location>
        <begin position="46"/>
        <end position="68"/>
    </location>
</feature>
<feature type="transmembrane region" description="Helical" evidence="6">
    <location>
        <begin position="306"/>
        <end position="329"/>
    </location>
</feature>
<dbReference type="InterPro" id="IPR050833">
    <property type="entry name" value="Poly_Biosynth_Transport"/>
</dbReference>
<protein>
    <submittedName>
        <fullName evidence="7">Lipopolysaccharide biosynthesis protein</fullName>
    </submittedName>
</protein>
<dbReference type="EMBL" id="JBHTHU010000006">
    <property type="protein sequence ID" value="MFD0750805.1"/>
    <property type="molecule type" value="Genomic_DNA"/>
</dbReference>
<feature type="transmembrane region" description="Helical" evidence="6">
    <location>
        <begin position="18"/>
        <end position="40"/>
    </location>
</feature>
<evidence type="ECO:0000256" key="4">
    <source>
        <dbReference type="ARBA" id="ARBA00022989"/>
    </source>
</evidence>
<keyword evidence="5 6" id="KW-0472">Membrane</keyword>
<evidence type="ECO:0000256" key="2">
    <source>
        <dbReference type="ARBA" id="ARBA00022475"/>
    </source>
</evidence>
<dbReference type="Pfam" id="PF01943">
    <property type="entry name" value="Polysacc_synt"/>
    <property type="match status" value="1"/>
</dbReference>
<gene>
    <name evidence="7" type="ORF">ACFQZS_11685</name>
</gene>
<dbReference type="RefSeq" id="WP_377100395.1">
    <property type="nucleotide sequence ID" value="NZ_JBHTHU010000006.1"/>
</dbReference>
<feature type="transmembrane region" description="Helical" evidence="6">
    <location>
        <begin position="130"/>
        <end position="149"/>
    </location>
</feature>
<feature type="transmembrane region" description="Helical" evidence="6">
    <location>
        <begin position="379"/>
        <end position="399"/>
    </location>
</feature>
<dbReference type="InterPro" id="IPR002797">
    <property type="entry name" value="Polysacc_synth"/>
</dbReference>
<comment type="subcellular location">
    <subcellularLocation>
        <location evidence="1">Cell membrane</location>
        <topology evidence="1">Multi-pass membrane protein</topology>
    </subcellularLocation>
</comment>
<evidence type="ECO:0000313" key="8">
    <source>
        <dbReference type="Proteomes" id="UP001596958"/>
    </source>
</evidence>